<organism evidence="2 3">
    <name type="scientific">Youngiibacter multivorans</name>
    <dbReference type="NCBI Taxonomy" id="937251"/>
    <lineage>
        <taxon>Bacteria</taxon>
        <taxon>Bacillati</taxon>
        <taxon>Bacillota</taxon>
        <taxon>Clostridia</taxon>
        <taxon>Eubacteriales</taxon>
        <taxon>Clostridiaceae</taxon>
        <taxon>Youngiibacter</taxon>
    </lineage>
</organism>
<keyword evidence="1" id="KW-0472">Membrane</keyword>
<evidence type="ECO:0000313" key="3">
    <source>
        <dbReference type="Proteomes" id="UP001519271"/>
    </source>
</evidence>
<dbReference type="RefSeq" id="WP_209458928.1">
    <property type="nucleotide sequence ID" value="NZ_JAGGKC010000007.1"/>
</dbReference>
<comment type="caution">
    <text evidence="2">The sequence shown here is derived from an EMBL/GenBank/DDBJ whole genome shotgun (WGS) entry which is preliminary data.</text>
</comment>
<keyword evidence="1" id="KW-1133">Transmembrane helix</keyword>
<name>A0ABS4G2C9_9CLOT</name>
<reference evidence="2 3" key="1">
    <citation type="submission" date="2021-03" db="EMBL/GenBank/DDBJ databases">
        <title>Genomic Encyclopedia of Type Strains, Phase IV (KMG-IV): sequencing the most valuable type-strain genomes for metagenomic binning, comparative biology and taxonomic classification.</title>
        <authorList>
            <person name="Goeker M."/>
        </authorList>
    </citation>
    <scope>NUCLEOTIDE SEQUENCE [LARGE SCALE GENOMIC DNA]</scope>
    <source>
        <strain evidence="2 3">DSM 6139</strain>
    </source>
</reference>
<proteinExistence type="predicted"/>
<evidence type="ECO:0000313" key="2">
    <source>
        <dbReference type="EMBL" id="MBP1918700.1"/>
    </source>
</evidence>
<keyword evidence="1" id="KW-0812">Transmembrane</keyword>
<dbReference type="EMBL" id="JAGGKC010000007">
    <property type="protein sequence ID" value="MBP1918700.1"/>
    <property type="molecule type" value="Genomic_DNA"/>
</dbReference>
<keyword evidence="3" id="KW-1185">Reference proteome</keyword>
<gene>
    <name evidence="2" type="ORF">J2Z34_001177</name>
</gene>
<dbReference type="Proteomes" id="UP001519271">
    <property type="component" value="Unassembled WGS sequence"/>
</dbReference>
<sequence length="218" mass="23879">MLNELLKKDKKSAGTIKLAASLLLLSGILTRNYMLAYISIPIFALGLYKGTIPKDAPSEKAGPAVPQELTASAAPETRSVVFDAESDEFDDDGKSFQDIISEFARDRIHPGSRFEGLSDEEIIRLRMGVFETELTGLGEIKLISDGTLVRVIHDEMGHIGNVPPSKSADVLSVLDGDNKYKVIWQVYGGRYKGYDPESGSVVSRDAAYTVHVELIEFL</sequence>
<accession>A0ABS4G2C9</accession>
<feature type="transmembrane region" description="Helical" evidence="1">
    <location>
        <begin position="21"/>
        <end position="48"/>
    </location>
</feature>
<protein>
    <submittedName>
        <fullName evidence="2">Uncharacterized protein</fullName>
    </submittedName>
</protein>
<evidence type="ECO:0000256" key="1">
    <source>
        <dbReference type="SAM" id="Phobius"/>
    </source>
</evidence>